<dbReference type="AlphaFoldDB" id="A0A6J7HS53"/>
<name>A0A6J7HS53_9ZZZZ</name>
<proteinExistence type="predicted"/>
<reference evidence="2" key="1">
    <citation type="submission" date="2020-05" db="EMBL/GenBank/DDBJ databases">
        <authorList>
            <person name="Chiriac C."/>
            <person name="Salcher M."/>
            <person name="Ghai R."/>
            <person name="Kavagutti S V."/>
        </authorList>
    </citation>
    <scope>NUCLEOTIDE SEQUENCE</scope>
</reference>
<feature type="region of interest" description="Disordered" evidence="1">
    <location>
        <begin position="415"/>
        <end position="446"/>
    </location>
</feature>
<feature type="region of interest" description="Disordered" evidence="1">
    <location>
        <begin position="192"/>
        <end position="213"/>
    </location>
</feature>
<sequence length="446" mass="49728">MDVRETVVLVAVQNRQIAHRRLRRGDHCIEKPSEPLREDLDRAVVEQISGVEEAGRQACTVGLLVQGQGQIEFGGLDIDVDGGNRQIRQVKFVRWQVLECQRHLEQGMTCGRPFWFEHVDQPLERDVCMSECLEVDLANVAEKLGEGAASIDIRSQNQGIDEHTDHIVQNGLTASGDGCAHCDVVGVGHPREEQSEGAVHDHEERGSGRTSQLDQRRVQLRFDVELESAARVGLQRRTRPIVGQCEFAGQVCQRASPVLRLRGHHAARVGVLTEYCALPQREVCVLHRQRFPPWDLACCSGHVGGHDVAGQRSHRPAVCADVMDHENQYVFAVGDVEQPGPKRRGLRHVEALGRETRQIRDDIVGRGGGRGQIRCHRCSGQDHLMSGTVRTRVNGAQCLVPVEHVRDCRLQGRHIQRSGQPDGHRNVVHRGVGLESVEEPHPLLRQ</sequence>
<gene>
    <name evidence="2" type="ORF">UFOPK3472_03480</name>
</gene>
<dbReference type="AntiFam" id="ANF00178">
    <property type="entry name" value="Shadow ORF (opposite dhbF)"/>
</dbReference>
<accession>A0A6J7HS53</accession>
<protein>
    <submittedName>
        <fullName evidence="2">Unannotated protein</fullName>
    </submittedName>
</protein>
<organism evidence="2">
    <name type="scientific">freshwater metagenome</name>
    <dbReference type="NCBI Taxonomy" id="449393"/>
    <lineage>
        <taxon>unclassified sequences</taxon>
        <taxon>metagenomes</taxon>
        <taxon>ecological metagenomes</taxon>
    </lineage>
</organism>
<feature type="compositionally biased region" description="Basic and acidic residues" evidence="1">
    <location>
        <begin position="192"/>
        <end position="207"/>
    </location>
</feature>
<dbReference type="EMBL" id="CAFBLX010000346">
    <property type="protein sequence ID" value="CAB4919125.1"/>
    <property type="molecule type" value="Genomic_DNA"/>
</dbReference>
<evidence type="ECO:0000313" key="2">
    <source>
        <dbReference type="EMBL" id="CAB4919125.1"/>
    </source>
</evidence>
<evidence type="ECO:0000256" key="1">
    <source>
        <dbReference type="SAM" id="MobiDB-lite"/>
    </source>
</evidence>